<dbReference type="AlphaFoldDB" id="A0A6P8F175"/>
<evidence type="ECO:0000256" key="2">
    <source>
        <dbReference type="ARBA" id="ARBA00023098"/>
    </source>
</evidence>
<dbReference type="KEGG" id="char:116219144"/>
<protein>
    <submittedName>
        <fullName evidence="6">Cytosolic phospholipase A2 gamma-like</fullName>
    </submittedName>
</protein>
<dbReference type="OrthoDB" id="270970at2759"/>
<evidence type="ECO:0000256" key="3">
    <source>
        <dbReference type="PROSITE-ProRule" id="PRU00555"/>
    </source>
</evidence>
<name>A0A6P8F175_CLUHA</name>
<dbReference type="GeneID" id="116219144"/>
<dbReference type="GO" id="GO:0005635">
    <property type="term" value="C:nuclear envelope"/>
    <property type="evidence" value="ECO:0007669"/>
    <property type="project" value="TreeGrafter"/>
</dbReference>
<keyword evidence="1 3" id="KW-0378">Hydrolase</keyword>
<keyword evidence="2 3" id="KW-0443">Lipid metabolism</keyword>
<dbReference type="GO" id="GO:0005544">
    <property type="term" value="F:calcium-dependent phospholipid binding"/>
    <property type="evidence" value="ECO:0007669"/>
    <property type="project" value="TreeGrafter"/>
</dbReference>
<dbReference type="InterPro" id="IPR016035">
    <property type="entry name" value="Acyl_Trfase/lysoPLipase"/>
</dbReference>
<reference evidence="6" key="1">
    <citation type="submission" date="2025-08" db="UniProtKB">
        <authorList>
            <consortium name="RefSeq"/>
        </authorList>
    </citation>
    <scope>IDENTIFICATION</scope>
</reference>
<dbReference type="PANTHER" id="PTHR10728:SF39">
    <property type="entry name" value="CYTOSOLIC PHOSPHOLIPASE A2 GAMMA"/>
    <property type="match status" value="1"/>
</dbReference>
<dbReference type="InterPro" id="IPR002642">
    <property type="entry name" value="LysoPLipase_cat_dom"/>
</dbReference>
<dbReference type="SUPFAM" id="SSF52151">
    <property type="entry name" value="FabD/lysophospholipase-like"/>
    <property type="match status" value="1"/>
</dbReference>
<dbReference type="GO" id="GO:0005829">
    <property type="term" value="C:cytosol"/>
    <property type="evidence" value="ECO:0007669"/>
    <property type="project" value="TreeGrafter"/>
</dbReference>
<dbReference type="PANTHER" id="PTHR10728">
    <property type="entry name" value="CYTOSOLIC PHOSPHOLIPASE A2"/>
    <property type="match status" value="1"/>
</dbReference>
<dbReference type="GO" id="GO:0046475">
    <property type="term" value="P:glycerophospholipid catabolic process"/>
    <property type="evidence" value="ECO:0007669"/>
    <property type="project" value="TreeGrafter"/>
</dbReference>
<keyword evidence="5" id="KW-1185">Reference proteome</keyword>
<dbReference type="Gene3D" id="3.40.1090.10">
    <property type="entry name" value="Cytosolic phospholipase A2 catalytic domain"/>
    <property type="match status" value="1"/>
</dbReference>
<proteinExistence type="predicted"/>
<dbReference type="GO" id="GO:0005654">
    <property type="term" value="C:nucleoplasm"/>
    <property type="evidence" value="ECO:0007669"/>
    <property type="project" value="TreeGrafter"/>
</dbReference>
<evidence type="ECO:0000259" key="4">
    <source>
        <dbReference type="PROSITE" id="PS51210"/>
    </source>
</evidence>
<dbReference type="PROSITE" id="PS51210">
    <property type="entry name" value="PLA2C"/>
    <property type="match status" value="1"/>
</dbReference>
<dbReference type="Proteomes" id="UP000515152">
    <property type="component" value="Chromosome 24"/>
</dbReference>
<organism evidence="5 6">
    <name type="scientific">Clupea harengus</name>
    <name type="common">Atlantic herring</name>
    <dbReference type="NCBI Taxonomy" id="7950"/>
    <lineage>
        <taxon>Eukaryota</taxon>
        <taxon>Metazoa</taxon>
        <taxon>Chordata</taxon>
        <taxon>Craniata</taxon>
        <taxon>Vertebrata</taxon>
        <taxon>Euteleostomi</taxon>
        <taxon>Actinopterygii</taxon>
        <taxon>Neopterygii</taxon>
        <taxon>Teleostei</taxon>
        <taxon>Clupei</taxon>
        <taxon>Clupeiformes</taxon>
        <taxon>Clupeoidei</taxon>
        <taxon>Clupeidae</taxon>
        <taxon>Clupea</taxon>
    </lineage>
</organism>
<sequence length="170" mass="19299">MGCRGGHPAIPEEITLNEKINLIDAELYLNSPYPSVLGKARDIDIIISFDFSDVDPFETLKVASEYAAATGHPFPKVDFGNLDPKRPRSYYVFEEKGKPTVIHIPLFNMDNCKNQETIKKEMKEYTTFQQPYKDKANIDHLAHLAEDNVSMNKDDILKAIKKAVQRRSGL</sequence>
<dbReference type="GO" id="GO:0047498">
    <property type="term" value="F:calcium-dependent phospholipase A2 activity"/>
    <property type="evidence" value="ECO:0007669"/>
    <property type="project" value="TreeGrafter"/>
</dbReference>
<feature type="domain" description="PLA2c" evidence="4">
    <location>
        <begin position="1"/>
        <end position="170"/>
    </location>
</feature>
<evidence type="ECO:0000313" key="5">
    <source>
        <dbReference type="Proteomes" id="UP000515152"/>
    </source>
</evidence>
<evidence type="ECO:0000313" key="6">
    <source>
        <dbReference type="RefSeq" id="XP_031417991.1"/>
    </source>
</evidence>
<accession>A0A6P8F175</accession>
<keyword evidence="3" id="KW-0442">Lipid degradation</keyword>
<dbReference type="RefSeq" id="XP_031417991.1">
    <property type="nucleotide sequence ID" value="XM_031562131.2"/>
</dbReference>
<gene>
    <name evidence="6" type="primary">LOC116219144</name>
</gene>
<evidence type="ECO:0000256" key="1">
    <source>
        <dbReference type="ARBA" id="ARBA00022801"/>
    </source>
</evidence>
<dbReference type="GO" id="GO:0005509">
    <property type="term" value="F:calcium ion binding"/>
    <property type="evidence" value="ECO:0007669"/>
    <property type="project" value="TreeGrafter"/>
</dbReference>